<feature type="compositionally biased region" description="Pro residues" evidence="3">
    <location>
        <begin position="133"/>
        <end position="142"/>
    </location>
</feature>
<dbReference type="SMART" id="SM00326">
    <property type="entry name" value="SH3"/>
    <property type="match status" value="1"/>
</dbReference>
<dbReference type="FunFam" id="2.30.30.40:FF:000072">
    <property type="entry name" value="Unconventional Myosin IB"/>
    <property type="match status" value="1"/>
</dbReference>
<dbReference type="GO" id="GO:0008289">
    <property type="term" value="F:lipid binding"/>
    <property type="evidence" value="ECO:0007669"/>
    <property type="project" value="TreeGrafter"/>
</dbReference>
<dbReference type="PANTHER" id="PTHR47174:SF1">
    <property type="entry name" value="REDUCED VIABILITY UPON STARVATION PROTEIN 167"/>
    <property type="match status" value="1"/>
</dbReference>
<evidence type="ECO:0000256" key="1">
    <source>
        <dbReference type="ARBA" id="ARBA00022443"/>
    </source>
</evidence>
<dbReference type="InterPro" id="IPR046982">
    <property type="entry name" value="BIN3/RVS161-like"/>
</dbReference>
<reference evidence="5" key="1">
    <citation type="journal article" date="2020" name="J. Eukaryot. Microbiol.">
        <title>De novo Sequencing, Assembly and Annotation of the Transcriptome for the Free-Living Testate Amoeba Arcella intermedia.</title>
        <authorList>
            <person name="Ribeiro G.M."/>
            <person name="Porfirio-Sousa A.L."/>
            <person name="Maurer-Alcala X.X."/>
            <person name="Katz L.A."/>
            <person name="Lahr D.J.G."/>
        </authorList>
    </citation>
    <scope>NUCLEOTIDE SEQUENCE</scope>
</reference>
<dbReference type="GO" id="GO:0031097">
    <property type="term" value="C:medial cortex"/>
    <property type="evidence" value="ECO:0007669"/>
    <property type="project" value="TreeGrafter"/>
</dbReference>
<dbReference type="Pfam" id="PF14604">
    <property type="entry name" value="SH3_9"/>
    <property type="match status" value="1"/>
</dbReference>
<dbReference type="GO" id="GO:0043332">
    <property type="term" value="C:mating projection tip"/>
    <property type="evidence" value="ECO:0007669"/>
    <property type="project" value="TreeGrafter"/>
</dbReference>
<dbReference type="GO" id="GO:0051666">
    <property type="term" value="P:actin cortical patch localization"/>
    <property type="evidence" value="ECO:0007669"/>
    <property type="project" value="InterPro"/>
</dbReference>
<evidence type="ECO:0000256" key="2">
    <source>
        <dbReference type="PROSITE-ProRule" id="PRU00192"/>
    </source>
</evidence>
<feature type="region of interest" description="Disordered" evidence="3">
    <location>
        <begin position="107"/>
        <end position="169"/>
    </location>
</feature>
<evidence type="ECO:0000256" key="3">
    <source>
        <dbReference type="SAM" id="MobiDB-lite"/>
    </source>
</evidence>
<dbReference type="InterPro" id="IPR001452">
    <property type="entry name" value="SH3_domain"/>
</dbReference>
<dbReference type="PANTHER" id="PTHR47174">
    <property type="entry name" value="BRIDGING INTEGRATOR 3"/>
    <property type="match status" value="1"/>
</dbReference>
<dbReference type="GO" id="GO:1990528">
    <property type="term" value="C:Rvs161p-Rvs167p complex"/>
    <property type="evidence" value="ECO:0007669"/>
    <property type="project" value="TreeGrafter"/>
</dbReference>
<evidence type="ECO:0000313" key="5">
    <source>
        <dbReference type="EMBL" id="NDV36549.1"/>
    </source>
</evidence>
<accession>A0A6B2LHI0</accession>
<dbReference type="PROSITE" id="PS50002">
    <property type="entry name" value="SH3"/>
    <property type="match status" value="1"/>
</dbReference>
<proteinExistence type="predicted"/>
<dbReference type="InterPro" id="IPR036028">
    <property type="entry name" value="SH3-like_dom_sf"/>
</dbReference>
<protein>
    <recommendedName>
        <fullName evidence="4">SH3 domain-containing protein</fullName>
    </recommendedName>
</protein>
<name>A0A6B2LHI0_9EUKA</name>
<dbReference type="SUPFAM" id="SSF50044">
    <property type="entry name" value="SH3-domain"/>
    <property type="match status" value="1"/>
</dbReference>
<keyword evidence="1 2" id="KW-0728">SH3 domain</keyword>
<dbReference type="PRINTS" id="PR00452">
    <property type="entry name" value="SH3DOMAIN"/>
</dbReference>
<evidence type="ECO:0000259" key="4">
    <source>
        <dbReference type="PROSITE" id="PS50002"/>
    </source>
</evidence>
<dbReference type="Gene3D" id="2.30.30.40">
    <property type="entry name" value="SH3 Domains"/>
    <property type="match status" value="1"/>
</dbReference>
<organism evidence="5">
    <name type="scientific">Arcella intermedia</name>
    <dbReference type="NCBI Taxonomy" id="1963864"/>
    <lineage>
        <taxon>Eukaryota</taxon>
        <taxon>Amoebozoa</taxon>
        <taxon>Tubulinea</taxon>
        <taxon>Elardia</taxon>
        <taxon>Arcellinida</taxon>
        <taxon>Sphaerothecina</taxon>
        <taxon>Arcellidae</taxon>
        <taxon>Arcella</taxon>
    </lineage>
</organism>
<feature type="domain" description="SH3" evidence="4">
    <location>
        <begin position="148"/>
        <end position="204"/>
    </location>
</feature>
<dbReference type="GO" id="GO:0097320">
    <property type="term" value="P:plasma membrane tubulation"/>
    <property type="evidence" value="ECO:0007669"/>
    <property type="project" value="TreeGrafter"/>
</dbReference>
<dbReference type="EMBL" id="GIBP01007580">
    <property type="protein sequence ID" value="NDV36549.1"/>
    <property type="molecule type" value="Transcribed_RNA"/>
</dbReference>
<dbReference type="GO" id="GO:0006897">
    <property type="term" value="P:endocytosis"/>
    <property type="evidence" value="ECO:0007669"/>
    <property type="project" value="InterPro"/>
</dbReference>
<dbReference type="AlphaFoldDB" id="A0A6B2LHI0"/>
<sequence length="204" mass="22661">METVDLKDIRVKQDQVNRAWVTKKFYDKEKKAAKAGECESRYKGLVAELVQQVHTLREKKEELLPGYILNILQAEMEFHRQTLEELVKCENAIRSMGKINPIRFTGYDQFGATPTPRAQETGEGGGDESPRTSAPPPRPTPPTSSGGGSQVKAKGLYPFAGQSPDELSFQPGDVLTILERNGDWWTAELNGRSGLIPGNYVQVL</sequence>
<dbReference type="GO" id="GO:0015629">
    <property type="term" value="C:actin cytoskeleton"/>
    <property type="evidence" value="ECO:0007669"/>
    <property type="project" value="TreeGrafter"/>
</dbReference>